<dbReference type="EMBL" id="VDMD01000002">
    <property type="protein sequence ID" value="TRM67355.1"/>
    <property type="molecule type" value="Genomic_DNA"/>
</dbReference>
<evidence type="ECO:0000256" key="1">
    <source>
        <dbReference type="SAM" id="MobiDB-lite"/>
    </source>
</evidence>
<reference evidence="2 3" key="1">
    <citation type="journal article" date="2019" name="New Phytol.">
        <title>Comparative genomics reveals unique wood-decay strategies and fruiting body development in the Schizophyllaceae.</title>
        <authorList>
            <person name="Almasi E."/>
            <person name="Sahu N."/>
            <person name="Krizsan K."/>
            <person name="Balint B."/>
            <person name="Kovacs G.M."/>
            <person name="Kiss B."/>
            <person name="Cseklye J."/>
            <person name="Drula E."/>
            <person name="Henrissat B."/>
            <person name="Nagy I."/>
            <person name="Chovatia M."/>
            <person name="Adam C."/>
            <person name="LaButti K."/>
            <person name="Lipzen A."/>
            <person name="Riley R."/>
            <person name="Grigoriev I.V."/>
            <person name="Nagy L.G."/>
        </authorList>
    </citation>
    <scope>NUCLEOTIDE SEQUENCE [LARGE SCALE GENOMIC DNA]</scope>
    <source>
        <strain evidence="2 3">NL-1724</strain>
    </source>
</reference>
<evidence type="ECO:0000313" key="2">
    <source>
        <dbReference type="EMBL" id="TRM67355.1"/>
    </source>
</evidence>
<feature type="region of interest" description="Disordered" evidence="1">
    <location>
        <begin position="181"/>
        <end position="209"/>
    </location>
</feature>
<evidence type="ECO:0000313" key="3">
    <source>
        <dbReference type="Proteomes" id="UP000320762"/>
    </source>
</evidence>
<organism evidence="2 3">
    <name type="scientific">Schizophyllum amplum</name>
    <dbReference type="NCBI Taxonomy" id="97359"/>
    <lineage>
        <taxon>Eukaryota</taxon>
        <taxon>Fungi</taxon>
        <taxon>Dikarya</taxon>
        <taxon>Basidiomycota</taxon>
        <taxon>Agaricomycotina</taxon>
        <taxon>Agaricomycetes</taxon>
        <taxon>Agaricomycetidae</taxon>
        <taxon>Agaricales</taxon>
        <taxon>Schizophyllaceae</taxon>
        <taxon>Schizophyllum</taxon>
    </lineage>
</organism>
<name>A0A550CRC7_9AGAR</name>
<dbReference type="Proteomes" id="UP000320762">
    <property type="component" value="Unassembled WGS sequence"/>
</dbReference>
<gene>
    <name evidence="2" type="ORF">BD626DRAFT_99741</name>
</gene>
<feature type="compositionally biased region" description="Low complexity" evidence="1">
    <location>
        <begin position="52"/>
        <end position="61"/>
    </location>
</feature>
<comment type="caution">
    <text evidence="2">The sequence shown here is derived from an EMBL/GenBank/DDBJ whole genome shotgun (WGS) entry which is preliminary data.</text>
</comment>
<dbReference type="AlphaFoldDB" id="A0A550CRC7"/>
<proteinExistence type="predicted"/>
<feature type="region of interest" description="Disordered" evidence="1">
    <location>
        <begin position="46"/>
        <end position="65"/>
    </location>
</feature>
<accession>A0A550CRC7</accession>
<feature type="compositionally biased region" description="Polar residues" evidence="1">
    <location>
        <begin position="187"/>
        <end position="200"/>
    </location>
</feature>
<sequence>MAKKISTRTLSYGLTTAHLPAYPSTRIFHPRAPLKRTRSLTDIRALRPHQSAPPSATAARSTHPDSAHGGEFNVYTHTCVSNLLTLPFFQIFLVHSFRHLFISRTEYVDVADRSEGRGRAVNARARPPCSCKVQQIHSLMPLPELCKSGKQLHAMLNLRQEMHRCCIDDTQQGELHAAVRARHPRSTRPTICSGMTSSPRGSGPGGKAT</sequence>
<keyword evidence="3" id="KW-1185">Reference proteome</keyword>
<protein>
    <submittedName>
        <fullName evidence="2">Uncharacterized protein</fullName>
    </submittedName>
</protein>